<evidence type="ECO:0000313" key="5">
    <source>
        <dbReference type="Proteomes" id="UP000198705"/>
    </source>
</evidence>
<dbReference type="EMBL" id="FOVN01000005">
    <property type="protein sequence ID" value="SFN87412.1"/>
    <property type="molecule type" value="Genomic_DNA"/>
</dbReference>
<evidence type="ECO:0000313" key="4">
    <source>
        <dbReference type="EMBL" id="SFN87412.1"/>
    </source>
</evidence>
<evidence type="ECO:0000256" key="2">
    <source>
        <dbReference type="SAM" id="SignalP"/>
    </source>
</evidence>
<organism evidence="4 5">
    <name type="scientific">Bizionia echini</name>
    <dbReference type="NCBI Taxonomy" id="649333"/>
    <lineage>
        <taxon>Bacteria</taxon>
        <taxon>Pseudomonadati</taxon>
        <taxon>Bacteroidota</taxon>
        <taxon>Flavobacteriia</taxon>
        <taxon>Flavobacteriales</taxon>
        <taxon>Flavobacteriaceae</taxon>
        <taxon>Bizionia</taxon>
    </lineage>
</organism>
<dbReference type="RefSeq" id="WP_092208920.1">
    <property type="nucleotide sequence ID" value="NZ_FOVN01000005.1"/>
</dbReference>
<protein>
    <submittedName>
        <fullName evidence="4">Por secretion system C-terminal sorting domain-containing protein</fullName>
    </submittedName>
</protein>
<reference evidence="5" key="1">
    <citation type="submission" date="2016-10" db="EMBL/GenBank/DDBJ databases">
        <authorList>
            <person name="Varghese N."/>
            <person name="Submissions S."/>
        </authorList>
    </citation>
    <scope>NUCLEOTIDE SEQUENCE [LARGE SCALE GENOMIC DNA]</scope>
    <source>
        <strain evidence="5">DSM 23925</strain>
    </source>
</reference>
<keyword evidence="5" id="KW-1185">Reference proteome</keyword>
<accession>A0A1I5CKK8</accession>
<gene>
    <name evidence="4" type="ORF">SAMN04487989_105130</name>
</gene>
<dbReference type="Pfam" id="PF18962">
    <property type="entry name" value="Por_Secre_tail"/>
    <property type="match status" value="1"/>
</dbReference>
<dbReference type="InterPro" id="IPR026444">
    <property type="entry name" value="Secre_tail"/>
</dbReference>
<name>A0A1I5CKK8_9FLAO</name>
<dbReference type="STRING" id="649333.SAMN04487989_105130"/>
<feature type="domain" description="Secretion system C-terminal sorting" evidence="3">
    <location>
        <begin position="414"/>
        <end position="482"/>
    </location>
</feature>
<dbReference type="OrthoDB" id="1081439at2"/>
<keyword evidence="1 2" id="KW-0732">Signal</keyword>
<sequence>MKAIYTFLIGCFCVGISLAQSDIASVEYFFNTDPGIGNGTQVDIDPDVELLDQSLNISTIGLPIGTHRLFMRVINVDGTTSMYNYKTFRISDVPDSNTANITEAEFFFNVDPGIGNGTIANVTDAGSVNRSFNISTSGLPIGTHRLFFRFKNENNEWSMYTYKTFRKSDVPETNTSDIVEAEYFFDTDPGIGNGTNLDVADVTVLDENLNIPTAGLSIGTHRMFLRVKNSNNKWSLYDTKTFRVSDTPETNTSDIVEAEYFFDTDPGIGNGTIVDVNDVASLDDDLIIPTTSLTMGTHRLFMRVKNSANRWSIYDEKTFRVSDIPFTNNASIVSAEYYIDVDPGLGLATALNVTGDELDENLVIPTSTGLAQGDHYLHIRVQNTDGTWSLYDRKLFEIDGTLGLDSEILSEINIYPNPATDYVHIKTPNSLSIKSIMLIDMNGKIVKHLTNHLEKIQISNLQQGVYLLQIATEVGSISKRIIKK</sequence>
<feature type="signal peptide" evidence="2">
    <location>
        <begin position="1"/>
        <end position="19"/>
    </location>
</feature>
<proteinExistence type="predicted"/>
<dbReference type="NCBIfam" id="TIGR04183">
    <property type="entry name" value="Por_Secre_tail"/>
    <property type="match status" value="1"/>
</dbReference>
<evidence type="ECO:0000256" key="1">
    <source>
        <dbReference type="ARBA" id="ARBA00022729"/>
    </source>
</evidence>
<dbReference type="Proteomes" id="UP000198705">
    <property type="component" value="Unassembled WGS sequence"/>
</dbReference>
<dbReference type="AlphaFoldDB" id="A0A1I5CKK8"/>
<evidence type="ECO:0000259" key="3">
    <source>
        <dbReference type="Pfam" id="PF18962"/>
    </source>
</evidence>
<feature type="chain" id="PRO_5011572885" evidence="2">
    <location>
        <begin position="20"/>
        <end position="484"/>
    </location>
</feature>